<dbReference type="PANTHER" id="PTHR43394:SF1">
    <property type="entry name" value="ATP-BINDING CASSETTE SUB-FAMILY B MEMBER 10, MITOCHONDRIAL"/>
    <property type="match status" value="1"/>
</dbReference>
<dbReference type="PROSITE" id="PS50929">
    <property type="entry name" value="ABC_TM1F"/>
    <property type="match status" value="1"/>
</dbReference>
<dbReference type="InterPro" id="IPR039421">
    <property type="entry name" value="Type_1_exporter"/>
</dbReference>
<keyword evidence="7 8" id="KW-0472">Membrane</keyword>
<evidence type="ECO:0000313" key="12">
    <source>
        <dbReference type="Proteomes" id="UP000219546"/>
    </source>
</evidence>
<organism evidence="11 12">
    <name type="scientific">Bacillus oleivorans</name>
    <dbReference type="NCBI Taxonomy" id="1448271"/>
    <lineage>
        <taxon>Bacteria</taxon>
        <taxon>Bacillati</taxon>
        <taxon>Bacillota</taxon>
        <taxon>Bacilli</taxon>
        <taxon>Bacillales</taxon>
        <taxon>Bacillaceae</taxon>
        <taxon>Bacillus</taxon>
    </lineage>
</organism>
<feature type="transmembrane region" description="Helical" evidence="8">
    <location>
        <begin position="102"/>
        <end position="123"/>
    </location>
</feature>
<evidence type="ECO:0000256" key="6">
    <source>
        <dbReference type="ARBA" id="ARBA00022989"/>
    </source>
</evidence>
<gene>
    <name evidence="11" type="ORF">SAMN05877753_10816</name>
</gene>
<evidence type="ECO:0000259" key="9">
    <source>
        <dbReference type="PROSITE" id="PS50893"/>
    </source>
</evidence>
<sequence length="624" mass="70502">MSTQAEKNYSEVKQDDQLKRKENHVHPNALKRFRYSQDLVIEKSFNWSQMWRLLGYLKPYSKSLVPLSIIVVLLTTAIRLFIPVIIGVYILEQAISEKNSNLLTTLVLSISAMYLISYIANILRISWLNKLGQHVIYDLRKHLFTHVQGLSHRFFDQRSAGSILVRILNDVNSLQELFTNGIINLLMDCIMLVGIVVILFTLSPPLALAVMITVPIMFLISTKLRRSIRRSWQTVRHRQSSLNSHLNESLQGIRVTQSFTQEKENMAFFDGVNTGNYEAWRVATQKNATFRPLVEMTNAVGTAILIWFGAILIGNGQISIGEFVSFAFYLGMFWEPISRLGQVYNQLLIGMASSERIFEFLDEKPLIDEKEKAIQLAEIKGQIEFENVEFSYDNKRKALNGISLEMKAGQTVALVGHTGSGKTTIANLISRFYDATGGKVKIDGHDIRDISVKNLRSQISIVLQDTFIFSGTIMENIRFGRPDAADEEVIEAAKAIGADPFIQKLPNGYFTEVEERGNILSVGERQLLSFARALLADPRILILDEATASIDTETEVKIQNALRTLLKGRTSIIIAHRLSTIREADQIFVLENGHILESGNHDHLMMKKGEYFGLISAQFKMLNA</sequence>
<reference evidence="11 12" key="1">
    <citation type="submission" date="2017-08" db="EMBL/GenBank/DDBJ databases">
        <authorList>
            <person name="de Groot N.N."/>
        </authorList>
    </citation>
    <scope>NUCLEOTIDE SEQUENCE [LARGE SCALE GENOMIC DNA]</scope>
    <source>
        <strain evidence="11 12">JC228</strain>
    </source>
</reference>
<dbReference type="FunFam" id="3.40.50.300:FF:000287">
    <property type="entry name" value="Multidrug ABC transporter ATP-binding protein"/>
    <property type="match status" value="1"/>
</dbReference>
<evidence type="ECO:0000256" key="4">
    <source>
        <dbReference type="ARBA" id="ARBA00022741"/>
    </source>
</evidence>
<feature type="transmembrane region" description="Helical" evidence="8">
    <location>
        <begin position="64"/>
        <end position="90"/>
    </location>
</feature>
<keyword evidence="5 11" id="KW-0067">ATP-binding</keyword>
<dbReference type="CDD" id="cd18545">
    <property type="entry name" value="ABC_6TM_YknV_like"/>
    <property type="match status" value="1"/>
</dbReference>
<dbReference type="SUPFAM" id="SSF52540">
    <property type="entry name" value="P-loop containing nucleoside triphosphate hydrolases"/>
    <property type="match status" value="1"/>
</dbReference>
<feature type="transmembrane region" description="Helical" evidence="8">
    <location>
        <begin position="206"/>
        <end position="224"/>
    </location>
</feature>
<dbReference type="GO" id="GO:0005886">
    <property type="term" value="C:plasma membrane"/>
    <property type="evidence" value="ECO:0007669"/>
    <property type="project" value="UniProtKB-SubCell"/>
</dbReference>
<evidence type="ECO:0000256" key="5">
    <source>
        <dbReference type="ARBA" id="ARBA00022840"/>
    </source>
</evidence>
<dbReference type="Pfam" id="PF00664">
    <property type="entry name" value="ABC_membrane"/>
    <property type="match status" value="1"/>
</dbReference>
<dbReference type="Proteomes" id="UP000219546">
    <property type="component" value="Unassembled WGS sequence"/>
</dbReference>
<protein>
    <submittedName>
        <fullName evidence="11">Putative ABC transport system ATP-binding protein/ATP-binding cassette subfamily B protein</fullName>
    </submittedName>
</protein>
<dbReference type="GO" id="GO:0016887">
    <property type="term" value="F:ATP hydrolysis activity"/>
    <property type="evidence" value="ECO:0007669"/>
    <property type="project" value="InterPro"/>
</dbReference>
<accession>A0A285D257</accession>
<keyword evidence="12" id="KW-1185">Reference proteome</keyword>
<evidence type="ECO:0000256" key="2">
    <source>
        <dbReference type="ARBA" id="ARBA00022448"/>
    </source>
</evidence>
<keyword evidence="4" id="KW-0547">Nucleotide-binding</keyword>
<dbReference type="Gene3D" id="1.20.1560.10">
    <property type="entry name" value="ABC transporter type 1, transmembrane domain"/>
    <property type="match status" value="1"/>
</dbReference>
<evidence type="ECO:0000313" key="11">
    <source>
        <dbReference type="EMBL" id="SNX73891.1"/>
    </source>
</evidence>
<feature type="domain" description="ABC transmembrane type-1" evidence="10">
    <location>
        <begin position="67"/>
        <end position="347"/>
    </location>
</feature>
<comment type="subcellular location">
    <subcellularLocation>
        <location evidence="1">Cell membrane</location>
        <topology evidence="1">Multi-pass membrane protein</topology>
    </subcellularLocation>
</comment>
<dbReference type="InterPro" id="IPR027417">
    <property type="entry name" value="P-loop_NTPase"/>
</dbReference>
<dbReference type="InterPro" id="IPR003439">
    <property type="entry name" value="ABC_transporter-like_ATP-bd"/>
</dbReference>
<dbReference type="PROSITE" id="PS00211">
    <property type="entry name" value="ABC_TRANSPORTER_1"/>
    <property type="match status" value="1"/>
</dbReference>
<evidence type="ECO:0000256" key="3">
    <source>
        <dbReference type="ARBA" id="ARBA00022692"/>
    </source>
</evidence>
<dbReference type="EMBL" id="OAOP01000008">
    <property type="protein sequence ID" value="SNX73891.1"/>
    <property type="molecule type" value="Genomic_DNA"/>
</dbReference>
<dbReference type="SUPFAM" id="SSF90123">
    <property type="entry name" value="ABC transporter transmembrane region"/>
    <property type="match status" value="1"/>
</dbReference>
<dbReference type="InterPro" id="IPR017871">
    <property type="entry name" value="ABC_transporter-like_CS"/>
</dbReference>
<keyword evidence="3 8" id="KW-0812">Transmembrane</keyword>
<evidence type="ECO:0000256" key="7">
    <source>
        <dbReference type="ARBA" id="ARBA00023136"/>
    </source>
</evidence>
<dbReference type="PROSITE" id="PS50893">
    <property type="entry name" value="ABC_TRANSPORTER_2"/>
    <property type="match status" value="1"/>
</dbReference>
<dbReference type="Gene3D" id="3.40.50.300">
    <property type="entry name" value="P-loop containing nucleotide triphosphate hydrolases"/>
    <property type="match status" value="1"/>
</dbReference>
<feature type="transmembrane region" description="Helical" evidence="8">
    <location>
        <begin position="182"/>
        <end position="200"/>
    </location>
</feature>
<dbReference type="InterPro" id="IPR036640">
    <property type="entry name" value="ABC1_TM_sf"/>
</dbReference>
<keyword evidence="2" id="KW-0813">Transport</keyword>
<dbReference type="CDD" id="cd03254">
    <property type="entry name" value="ABCC_Glucan_exporter_like"/>
    <property type="match status" value="1"/>
</dbReference>
<feature type="domain" description="ABC transporter" evidence="9">
    <location>
        <begin position="383"/>
        <end position="617"/>
    </location>
</feature>
<keyword evidence="6 8" id="KW-1133">Transmembrane helix</keyword>
<proteinExistence type="predicted"/>
<dbReference type="GO" id="GO:0005524">
    <property type="term" value="F:ATP binding"/>
    <property type="evidence" value="ECO:0007669"/>
    <property type="project" value="UniProtKB-KW"/>
</dbReference>
<evidence type="ECO:0000259" key="10">
    <source>
        <dbReference type="PROSITE" id="PS50929"/>
    </source>
</evidence>
<evidence type="ECO:0000256" key="1">
    <source>
        <dbReference type="ARBA" id="ARBA00004651"/>
    </source>
</evidence>
<dbReference type="AlphaFoldDB" id="A0A285D257"/>
<dbReference type="GO" id="GO:0015421">
    <property type="term" value="F:ABC-type oligopeptide transporter activity"/>
    <property type="evidence" value="ECO:0007669"/>
    <property type="project" value="TreeGrafter"/>
</dbReference>
<name>A0A285D257_9BACI</name>
<evidence type="ECO:0000256" key="8">
    <source>
        <dbReference type="SAM" id="Phobius"/>
    </source>
</evidence>
<dbReference type="PANTHER" id="PTHR43394">
    <property type="entry name" value="ATP-DEPENDENT PERMEASE MDL1, MITOCHONDRIAL"/>
    <property type="match status" value="1"/>
</dbReference>
<dbReference type="Pfam" id="PF00005">
    <property type="entry name" value="ABC_tran"/>
    <property type="match status" value="1"/>
</dbReference>
<dbReference type="SMART" id="SM00382">
    <property type="entry name" value="AAA"/>
    <property type="match status" value="1"/>
</dbReference>
<dbReference type="InterPro" id="IPR003593">
    <property type="entry name" value="AAA+_ATPase"/>
</dbReference>
<dbReference type="InterPro" id="IPR011527">
    <property type="entry name" value="ABC1_TM_dom"/>
</dbReference>